<dbReference type="RefSeq" id="WP_343841261.1">
    <property type="nucleotide sequence ID" value="NZ_BAAADO010000004.1"/>
</dbReference>
<dbReference type="Proteomes" id="UP001500880">
    <property type="component" value="Unassembled WGS sequence"/>
</dbReference>
<keyword evidence="2" id="KW-1185">Reference proteome</keyword>
<evidence type="ECO:0000313" key="2">
    <source>
        <dbReference type="Proteomes" id="UP001500880"/>
    </source>
</evidence>
<name>A0ABN1BE60_9BACI</name>
<gene>
    <name evidence="1" type="ORF">GCM10008986_23530</name>
</gene>
<dbReference type="EMBL" id="BAAADO010000004">
    <property type="protein sequence ID" value="GAA0495963.1"/>
    <property type="molecule type" value="Genomic_DNA"/>
</dbReference>
<dbReference type="InterPro" id="IPR025619">
    <property type="entry name" value="YlzJ"/>
</dbReference>
<accession>A0ABN1BE60</accession>
<organism evidence="1 2">
    <name type="scientific">Salinibacillus aidingensis</name>
    <dbReference type="NCBI Taxonomy" id="237684"/>
    <lineage>
        <taxon>Bacteria</taxon>
        <taxon>Bacillati</taxon>
        <taxon>Bacillota</taxon>
        <taxon>Bacilli</taxon>
        <taxon>Bacillales</taxon>
        <taxon>Bacillaceae</taxon>
        <taxon>Salinibacillus</taxon>
    </lineage>
</organism>
<proteinExistence type="predicted"/>
<sequence length="69" mass="8198">MILYTPLSEHDIFPPDEEEYSQCKWVTVENRVLKVQDMKDGSYEILQTMSTDPNDYLNQQYTPGNRIRL</sequence>
<dbReference type="Pfam" id="PF14035">
    <property type="entry name" value="YlzJ"/>
    <property type="match status" value="1"/>
</dbReference>
<evidence type="ECO:0008006" key="3">
    <source>
        <dbReference type="Google" id="ProtNLM"/>
    </source>
</evidence>
<comment type="caution">
    <text evidence="1">The sequence shown here is derived from an EMBL/GenBank/DDBJ whole genome shotgun (WGS) entry which is preliminary data.</text>
</comment>
<reference evidence="1 2" key="1">
    <citation type="journal article" date="2019" name="Int. J. Syst. Evol. Microbiol.">
        <title>The Global Catalogue of Microorganisms (GCM) 10K type strain sequencing project: providing services to taxonomists for standard genome sequencing and annotation.</title>
        <authorList>
            <consortium name="The Broad Institute Genomics Platform"/>
            <consortium name="The Broad Institute Genome Sequencing Center for Infectious Disease"/>
            <person name="Wu L."/>
            <person name="Ma J."/>
        </authorList>
    </citation>
    <scope>NUCLEOTIDE SEQUENCE [LARGE SCALE GENOMIC DNA]</scope>
    <source>
        <strain evidence="1 2">JCM 12389</strain>
    </source>
</reference>
<protein>
    <recommendedName>
        <fullName evidence="3">YlzJ-like protein</fullName>
    </recommendedName>
</protein>
<evidence type="ECO:0000313" key="1">
    <source>
        <dbReference type="EMBL" id="GAA0495963.1"/>
    </source>
</evidence>